<name>A0ACB9QXI2_9MYRT</name>
<comment type="caution">
    <text evidence="1">The sequence shown here is derived from an EMBL/GenBank/DDBJ whole genome shotgun (WGS) entry which is preliminary data.</text>
</comment>
<organism evidence="1 2">
    <name type="scientific">Melastoma candidum</name>
    <dbReference type="NCBI Taxonomy" id="119954"/>
    <lineage>
        <taxon>Eukaryota</taxon>
        <taxon>Viridiplantae</taxon>
        <taxon>Streptophyta</taxon>
        <taxon>Embryophyta</taxon>
        <taxon>Tracheophyta</taxon>
        <taxon>Spermatophyta</taxon>
        <taxon>Magnoliopsida</taxon>
        <taxon>eudicotyledons</taxon>
        <taxon>Gunneridae</taxon>
        <taxon>Pentapetalae</taxon>
        <taxon>rosids</taxon>
        <taxon>malvids</taxon>
        <taxon>Myrtales</taxon>
        <taxon>Melastomataceae</taxon>
        <taxon>Melastomatoideae</taxon>
        <taxon>Melastomateae</taxon>
        <taxon>Melastoma</taxon>
    </lineage>
</organism>
<protein>
    <submittedName>
        <fullName evidence="1">Uncharacterized protein</fullName>
    </submittedName>
</protein>
<reference evidence="2" key="1">
    <citation type="journal article" date="2023" name="Front. Plant Sci.">
        <title>Chromosomal-level genome assembly of Melastoma candidum provides insights into trichome evolution.</title>
        <authorList>
            <person name="Zhong Y."/>
            <person name="Wu W."/>
            <person name="Sun C."/>
            <person name="Zou P."/>
            <person name="Liu Y."/>
            <person name="Dai S."/>
            <person name="Zhou R."/>
        </authorList>
    </citation>
    <scope>NUCLEOTIDE SEQUENCE [LARGE SCALE GENOMIC DNA]</scope>
</reference>
<sequence>MGRMTGVLWFRRLWGTPRKHASVHQNAGLGVLAFEVASLMSKLVHLWQSLSDENIVRLREEIADSVGMKKLVSEDDLYFGRLIYAEMIENIKHISKSVSRIAKKCCDPTLQKFEALFEDLMVLGVDPYGWKLTWKKMERKIKRMERLIAANVSLYQEMEALGDLEQILKRMKNNDGDLTNLVECQKKVAWKQHEVKTLREVSLWSKSHDYVVNLLAQAIFTAFYRVKFAFGIQQIADIAMVKDNKVLKTNLVAVRRQSLSLLLQSSVHPLENGLPRFSSGAIGMSTKNLTPFLKARKAKNFSSGPLGGFSAKTSLAPETDMGVGFYTGPMSKITRSGPLFIASKVRRALGWGHDQSSALDRRKSNPKHVQSCSVGPTGGIMGVSSDGVRTGNVETSKDIILADIDGSTVDGRILSFSSKCKTLNAPLESLGSAGLALHYANVIIQIEKLASTPHLISLDARDDLYDMLPASVRTLLRSRLKPYAKSLASLAYDAALASEWSETMTGILEWLAPLAHNMIRWQTEWSYEQQNLGSRNNVLLVQTLFFANQDKTEAVITELLVGLNYIWRVGRDLNARTLVESACSGQLDEDSDLEE</sequence>
<gene>
    <name evidence="1" type="ORF">MLD38_019011</name>
</gene>
<keyword evidence="2" id="KW-1185">Reference proteome</keyword>
<accession>A0ACB9QXI2</accession>
<evidence type="ECO:0000313" key="1">
    <source>
        <dbReference type="EMBL" id="KAI4370691.1"/>
    </source>
</evidence>
<dbReference type="Proteomes" id="UP001057402">
    <property type="component" value="Chromosome 5"/>
</dbReference>
<evidence type="ECO:0000313" key="2">
    <source>
        <dbReference type="Proteomes" id="UP001057402"/>
    </source>
</evidence>
<proteinExistence type="predicted"/>
<dbReference type="EMBL" id="CM042884">
    <property type="protein sequence ID" value="KAI4370691.1"/>
    <property type="molecule type" value="Genomic_DNA"/>
</dbReference>